<dbReference type="Proteomes" id="UP000567885">
    <property type="component" value="Unassembled WGS sequence"/>
</dbReference>
<dbReference type="AlphaFoldDB" id="A0A8H5SPB9"/>
<keyword evidence="3" id="KW-1185">Reference proteome</keyword>
<dbReference type="EMBL" id="JAAGWQ010000496">
    <property type="protein sequence ID" value="KAF5654494.1"/>
    <property type="molecule type" value="Genomic_DNA"/>
</dbReference>
<evidence type="ECO:0000313" key="3">
    <source>
        <dbReference type="Proteomes" id="UP000567885"/>
    </source>
</evidence>
<dbReference type="OrthoDB" id="3029913at2759"/>
<feature type="compositionally biased region" description="Acidic residues" evidence="1">
    <location>
        <begin position="47"/>
        <end position="56"/>
    </location>
</feature>
<comment type="caution">
    <text evidence="2">The sequence shown here is derived from an EMBL/GenBank/DDBJ whole genome shotgun (WGS) entry which is preliminary data.</text>
</comment>
<feature type="region of interest" description="Disordered" evidence="1">
    <location>
        <begin position="955"/>
        <end position="987"/>
    </location>
</feature>
<accession>A0A8H5SPB9</accession>
<reference evidence="2 3" key="1">
    <citation type="submission" date="2020-05" db="EMBL/GenBank/DDBJ databases">
        <title>Identification and distribution of gene clusters putatively required for synthesis of sphingolipid metabolism inhibitors in phylogenetically diverse species of the filamentous fungus Fusarium.</title>
        <authorList>
            <person name="Kim H.-S."/>
            <person name="Busman M."/>
            <person name="Brown D.W."/>
            <person name="Divon H."/>
            <person name="Uhlig S."/>
            <person name="Proctor R.H."/>
        </authorList>
    </citation>
    <scope>NUCLEOTIDE SEQUENCE [LARGE SCALE GENOMIC DNA]</scope>
    <source>
        <strain evidence="2 3">NRRL 20693</strain>
    </source>
</reference>
<feature type="region of interest" description="Disordered" evidence="1">
    <location>
        <begin position="554"/>
        <end position="574"/>
    </location>
</feature>
<protein>
    <submittedName>
        <fullName evidence="2">Uncharacterized protein</fullName>
    </submittedName>
</protein>
<organism evidence="2 3">
    <name type="scientific">Fusarium heterosporum</name>
    <dbReference type="NCBI Taxonomy" id="42747"/>
    <lineage>
        <taxon>Eukaryota</taxon>
        <taxon>Fungi</taxon>
        <taxon>Dikarya</taxon>
        <taxon>Ascomycota</taxon>
        <taxon>Pezizomycotina</taxon>
        <taxon>Sordariomycetes</taxon>
        <taxon>Hypocreomycetidae</taxon>
        <taxon>Hypocreales</taxon>
        <taxon>Nectriaceae</taxon>
        <taxon>Fusarium</taxon>
        <taxon>Fusarium heterosporum species complex</taxon>
    </lineage>
</organism>
<proteinExistence type="predicted"/>
<sequence>MVIFTGGKSTAINSPRHLVIRHARRLAAAAREKKPSTIVLTATADDSSSDSDDEPLDPGYEQISSYWAPGLLAGVNHKINVTQDIVANGETLQLTAEQDFLVDAPQFNLPGGSVYSVYPPPGYSDDHRILPHIVLTDPHLPWERPGSSIAETSSVSGSDPSGLLRNKVPWLVVFSFSQDELRLQPTDLSGDTSIFQNTSFGTQQVTQSSTMAVSMSVNDVLAMTTGNTNVVSPITKTIVEPEDARSRGSSNASGDGTVGTEIGDFIFVQPDLFTSLFSSFDATGTRQVPANPDTTPYQFLSHVRKINPAGMAVAGVEDTAIFSIVIGNRTGPLTNALPTTMTVHLVSIEGVEAMTLPIAAKYVAMCSLHSWNYTVLPENTLNVYDAFVNLGGELDVLRAPPSVINELDTSDTIQKRIAARMNDGYTMLQYQVQTGESTVALYRGPFTPTYVAPLANLTQCSNSGIDLQIMDKDVGIMDITYSTAWQVGRSLALGDQAFVTALGRLRQAYNATATKAVKMQAVKEVHDSMIRSRSDVLGDLPTVVKSLGSIHLNHGKSDSHSNQPGFVPGPPHKRWRRPKLPPSQIPDLSLSAPAILDKFPAESLKAARRFAASTDGDVYNEINDPASTDWMTVLLWLVDRMFLAGVPAHYLIPDPSYLPQETIRFFSIDTNWVDALIDGALSLGNHQGTDLVRPAIKAAVNDYITNVDPTTGLKPQIPTYGFYLRSDLVSMFPDLRVQVLAAGAASSASGGSNSSTAPPDGAPLLRHEIVTDGVMLGFMDRVPGSADFSTLVFTQPPHQQRFAAADSVTTSEIAIDIRRQYTVDQATRDTDSQRHQAFSSSFVNPPTGDTPSLFIWDSVSGSGLNDLRILQPSQYAQQQLNVLTNNMPKQPNGSLYFDDTAPTSALLAMQLNDPVFNLTISTGASAALSTLSIPPGAENPDRTLKQLAPAPFNKVGNVTTGSTKVVDKSKPGKTQETSANDDPKNWKFVRPAGNKPRPSFMQLNLGPHVRSIPTTSTNPVPPVGDAPPAGVPTYTIQVYSYNAGLTPMVQLQNPNLAQDLIFSVAVNQDPSNQYKLVELDILVQLGDPPKSPGDTACLMQAYNGPGIAMLQNLRFNVVAQNVIQQGVKYLNLRLLPRSVNGWVEMTTVNEMGFLMSLAQVTETVQWKTQFDISATASYCSNSTVPDSSETFQVTDSNILVTIENSQYAPSSLS</sequence>
<feature type="region of interest" description="Disordered" evidence="1">
    <location>
        <begin position="38"/>
        <end position="58"/>
    </location>
</feature>
<evidence type="ECO:0000313" key="2">
    <source>
        <dbReference type="EMBL" id="KAF5654494.1"/>
    </source>
</evidence>
<name>A0A8H5SPB9_FUSHE</name>
<gene>
    <name evidence="2" type="ORF">FHETE_11297</name>
</gene>
<evidence type="ECO:0000256" key="1">
    <source>
        <dbReference type="SAM" id="MobiDB-lite"/>
    </source>
</evidence>